<dbReference type="WBParaSite" id="nRc.2.0.1.t46504-RA">
    <property type="protein sequence ID" value="nRc.2.0.1.t46504-RA"/>
    <property type="gene ID" value="nRc.2.0.1.g46504"/>
</dbReference>
<accession>A0A915L658</accession>
<evidence type="ECO:0000313" key="1">
    <source>
        <dbReference type="Proteomes" id="UP000887565"/>
    </source>
</evidence>
<dbReference type="Proteomes" id="UP000887565">
    <property type="component" value="Unplaced"/>
</dbReference>
<protein>
    <submittedName>
        <fullName evidence="2">Uncharacterized protein</fullName>
    </submittedName>
</protein>
<name>A0A915L658_ROMCU</name>
<sequence length="1647" mass="186249">MSALEKHLESLADRYDFTTGFFKPSITEMLDESPLHNFGILLSAAVRQRMHVYDWSKGRFDPITYFLYFFLSQAFSVQNSKKMKADLNIDKIFWRFEGNTKLKMFIVSTPIENSKGRVMMKSFTFNRNKNTEKIHDWSDDDFTDILAKLGRNAKSYQFESHHYDIKFKRSSEIAENILAEGQTSNIGFHIQASYDLSIKVKPGLLRTGQRKSSSRLSEISNPEAEDGTIKYIDDFLQDMLLHPEKRENVKQSTKDFPNRLIKMFKQNFKSEKSTLPEAHCAFMHGAMFLWQDKLNFHMQVAQYSTDRPAAQFNLFIEKKLSTDWKHIVYDYPFIFHIVDSSMSMDKRAIEKRAIEVMVEHAKYKHISAPNSFAEAMLMNYVNFNAKTATVLQNELKISVPPYYVFSKSLGDAAVALRSNDWSSETRAVALNEASDYLDIQLKYEILAKKLVKSGLCGKNSRCLSRYMLGLLSSVTEKVYIARNVHNEIPETTSFILATSVQDTHVMLNFHEVNSFTPDSIDAIQKSIDRIPYVNKESKYLLCMHVLVAYDPAQTKSNFPKLEIHKFFTNTKPNTDYTIEPIKQLSLKHEAAILTPFVQDTDSVSELNDFLRSKAKFLRNLDDFASFAHGSLHDMQSMTDVANPGPSTVQLAYIVSDDGINRRLVLGNFMFGKPSAVDEDLTRLADLYRNSLKRNTADMVDIVSFALLENEETKAIDAQIYTEEHLLTIGLCDEFKVTRLKRSVCKRLEEKSQEQHAMKSTLDDKMKYFKRLGKISNGVMTGLMVKNFIADLIQGNFIGVAVNSGFIIANLLANAGSVRLIEQGAKLTQEGRLLLGGALKAGAPFLARSPSFLFVGYDLYRNLHNNDTSVENKVAVGTDAAYLSLDLAETAIELAELAGLVEGVSAITGPVGWTLGAALLLGADVYKAVEHVKKIEAFIPLTNAEKILEGIRGFIGLGPSGIIENLMSDKQANTKMIDKVLNQMSKENTLKRYILPIARHQKCQFDIYMDLNLPKVEFHTTRAVPVLPSDYSYFCSTSDYDHCQKRNFLESLIAYFTPKILSRECSGAVGIENRWVNESDHSYYHLSEGNDRVVALVNTSNILEIGNGRKVVVGGNMDDVFLLSGNRTTGLMVGGEGRNLLDISNVQINKSLSINGRIIYSAENDTTPQIRILLRNFDELRGRPQNSDFVIVWCSLKKLNTLGGSRLAGRDKIFIPDSACPNNLFMNIYPNTIVLNNASLGRYQYHIKKGESGLTAINIQQYNRDALHIFTFELNFYEFSSIIAYPRKKAKKIILKIGSESKIRIKANSLKNVKLAFKDGVQFHLHRKQILASLKTTDDIAVVSDFYANVISASTISMIIHNSFTNETITLARGHHHRKYAKSLNILHSDTDRKTHLIGSLHENVFSVSPYLEQRNCIRFHDVSISIGARSKNIIDLMNVRTEVLKIHSDLALKLLVGAKNTTIIEISYENKLEGCGSRIGAVTLHNPTFAGNIVVMSRVHMSIRYKNNIPYLEPLPLHFNKSNNIIIISEYDVEPNTEIIIDKTLGNDHKFYTSNNSLLITNIPSKSNPCGILEDPTTDLVAIFLIGYSQSESMQDLKLKFKDYEITMENEILDYGNDLSVFEERVDLTECLWESIMKLPVLVPAMF</sequence>
<reference evidence="2" key="1">
    <citation type="submission" date="2022-11" db="UniProtKB">
        <authorList>
            <consortium name="WormBaseParasite"/>
        </authorList>
    </citation>
    <scope>IDENTIFICATION</scope>
</reference>
<keyword evidence="1" id="KW-1185">Reference proteome</keyword>
<organism evidence="1 2">
    <name type="scientific">Romanomermis culicivorax</name>
    <name type="common">Nematode worm</name>
    <dbReference type="NCBI Taxonomy" id="13658"/>
    <lineage>
        <taxon>Eukaryota</taxon>
        <taxon>Metazoa</taxon>
        <taxon>Ecdysozoa</taxon>
        <taxon>Nematoda</taxon>
        <taxon>Enoplea</taxon>
        <taxon>Dorylaimia</taxon>
        <taxon>Mermithida</taxon>
        <taxon>Mermithoidea</taxon>
        <taxon>Mermithidae</taxon>
        <taxon>Romanomermis</taxon>
    </lineage>
</organism>
<proteinExistence type="predicted"/>
<evidence type="ECO:0000313" key="2">
    <source>
        <dbReference type="WBParaSite" id="nRc.2.0.1.t46504-RA"/>
    </source>
</evidence>